<keyword evidence="4" id="KW-1185">Reference proteome</keyword>
<feature type="coiled-coil region" evidence="1">
    <location>
        <begin position="397"/>
        <end position="429"/>
    </location>
</feature>
<dbReference type="Gene3D" id="3.90.1580.10">
    <property type="entry name" value="paralog of FGE (formylglycine-generating enzyme)"/>
    <property type="match status" value="1"/>
</dbReference>
<dbReference type="GO" id="GO:0120147">
    <property type="term" value="F:formylglycine-generating oxidase activity"/>
    <property type="evidence" value="ECO:0007669"/>
    <property type="project" value="TreeGrafter"/>
</dbReference>
<dbReference type="InterPro" id="IPR042095">
    <property type="entry name" value="SUMF_sf"/>
</dbReference>
<reference evidence="3 4" key="1">
    <citation type="submission" date="2020-08" db="EMBL/GenBank/DDBJ databases">
        <title>Genomic Encyclopedia of Type Strains, Phase III (KMG-III): the genomes of soil and plant-associated and newly described type strains.</title>
        <authorList>
            <person name="Whitman W."/>
        </authorList>
    </citation>
    <scope>NUCLEOTIDE SEQUENCE [LARGE SCALE GENOMIC DNA]</scope>
    <source>
        <strain evidence="3 4">CECT 7282</strain>
    </source>
</reference>
<gene>
    <name evidence="3" type="ORF">FHR94_003688</name>
</gene>
<dbReference type="InterPro" id="IPR005532">
    <property type="entry name" value="SUMF_dom"/>
</dbReference>
<protein>
    <submittedName>
        <fullName evidence="3">Putative nucleic acid-binding Zn-ribbon protein</fullName>
    </submittedName>
</protein>
<evidence type="ECO:0000313" key="4">
    <source>
        <dbReference type="Proteomes" id="UP000547614"/>
    </source>
</evidence>
<dbReference type="InterPro" id="IPR016187">
    <property type="entry name" value="CTDL_fold"/>
</dbReference>
<evidence type="ECO:0000259" key="2">
    <source>
        <dbReference type="Pfam" id="PF03781"/>
    </source>
</evidence>
<dbReference type="InterPro" id="IPR051043">
    <property type="entry name" value="Sulfatase_Mod_Factor_Kinase"/>
</dbReference>
<evidence type="ECO:0000313" key="3">
    <source>
        <dbReference type="EMBL" id="MBB3192400.1"/>
    </source>
</evidence>
<keyword evidence="1" id="KW-0175">Coiled coil</keyword>
<feature type="domain" description="Sulfatase-modifying factor enzyme-like" evidence="2">
    <location>
        <begin position="104"/>
        <end position="305"/>
    </location>
</feature>
<dbReference type="Pfam" id="PF03781">
    <property type="entry name" value="FGE-sulfatase"/>
    <property type="match status" value="1"/>
</dbReference>
<accession>A0A839VEN3</accession>
<proteinExistence type="predicted"/>
<dbReference type="PANTHER" id="PTHR23150:SF19">
    <property type="entry name" value="FORMYLGLYCINE-GENERATING ENZYME"/>
    <property type="match status" value="1"/>
</dbReference>
<dbReference type="RefSeq" id="WP_221188540.1">
    <property type="nucleotide sequence ID" value="NZ_JACHXP010000028.1"/>
</dbReference>
<comment type="caution">
    <text evidence="3">The sequence shown here is derived from an EMBL/GenBank/DDBJ whole genome shotgun (WGS) entry which is preliminary data.</text>
</comment>
<dbReference type="AlphaFoldDB" id="A0A839VEN3"/>
<organism evidence="3 4">
    <name type="scientific">Halomonas cerina</name>
    <dbReference type="NCBI Taxonomy" id="447424"/>
    <lineage>
        <taxon>Bacteria</taxon>
        <taxon>Pseudomonadati</taxon>
        <taxon>Pseudomonadota</taxon>
        <taxon>Gammaproteobacteria</taxon>
        <taxon>Oceanospirillales</taxon>
        <taxon>Halomonadaceae</taxon>
        <taxon>Halomonas</taxon>
    </lineage>
</organism>
<dbReference type="SUPFAM" id="SSF56436">
    <property type="entry name" value="C-type lectin-like"/>
    <property type="match status" value="1"/>
</dbReference>
<sequence length="555" mass="62074">MITEPRFIGPLILLLLLVVVPASWGASPAERLFDPQPAEDDIVLPMPDNAMMVFRKVPVPGRGFWGDPSRVIQLGDATGGVFEGLQRQQIAGSFVNDEGQWYLMIGKYELTVAQFAAVMNLQGLMDASADPEITTLPELNPRERLEWLARPLTYVSHADIQRFVERYNHWLFDPEHPERRENLPRIEGVPGFLRLPTEDEWAFAARGGIPALEAGTFNDRLPFDATRLSEHAWHLGNARHALRPVGLRVGNHLRLYDMLGNAQEMTASRFRPEFGQGKPGGVSVRGGSVSTPEAEMRSALRAEFDEYAWDPDSGQMRQRRSFNTGARLAIGSNVILGSEQQARIEREYEAYRETVRQATPVGRSLDNLVAQASGQLDDMDALLDALIADNPGLSDPLSTLKAQSEQARLQLTQAEKARARSLVQDATRNGANLSVLVSKLPALESARDNALKLVEHSTRYESRLLEVEALIDAQKRSIDEQLSAYEDKLAELGDTHPDHVADAFETLAARRMTAREGAVLELLDLHVQRYHELRRSEPDKWLEEYSTRFVGFEDG</sequence>
<name>A0A839VEN3_9GAMM</name>
<dbReference type="PANTHER" id="PTHR23150">
    <property type="entry name" value="SULFATASE MODIFYING FACTOR 1, 2"/>
    <property type="match status" value="1"/>
</dbReference>
<dbReference type="Proteomes" id="UP000547614">
    <property type="component" value="Unassembled WGS sequence"/>
</dbReference>
<evidence type="ECO:0000256" key="1">
    <source>
        <dbReference type="SAM" id="Coils"/>
    </source>
</evidence>
<dbReference type="EMBL" id="JACHXP010000028">
    <property type="protein sequence ID" value="MBB3192400.1"/>
    <property type="molecule type" value="Genomic_DNA"/>
</dbReference>